<feature type="region of interest" description="Disordered" evidence="6">
    <location>
        <begin position="1"/>
        <end position="24"/>
    </location>
</feature>
<evidence type="ECO:0000313" key="8">
    <source>
        <dbReference type="Proteomes" id="UP001219518"/>
    </source>
</evidence>
<dbReference type="GO" id="GO:0016604">
    <property type="term" value="C:nuclear body"/>
    <property type="evidence" value="ECO:0007669"/>
    <property type="project" value="TreeGrafter"/>
</dbReference>
<reference evidence="7" key="2">
    <citation type="journal article" date="2023" name="BMC Genomics">
        <title>Pest status, molecular evolution, and epigenetic factors derived from the genome assembly of Frankliniella fusca, a thysanopteran phytovirus vector.</title>
        <authorList>
            <person name="Catto M.A."/>
            <person name="Labadie P.E."/>
            <person name="Jacobson A.L."/>
            <person name="Kennedy G.G."/>
            <person name="Srinivasan R."/>
            <person name="Hunt B.G."/>
        </authorList>
    </citation>
    <scope>NUCLEOTIDE SEQUENCE</scope>
    <source>
        <strain evidence="7">PL_HMW_Pooled</strain>
    </source>
</reference>
<dbReference type="EMBL" id="JAHWGI010000394">
    <property type="protein sequence ID" value="KAK3914831.1"/>
    <property type="molecule type" value="Genomic_DNA"/>
</dbReference>
<feature type="non-terminal residue" evidence="7">
    <location>
        <position position="277"/>
    </location>
</feature>
<keyword evidence="5" id="KW-0539">Nucleus</keyword>
<keyword evidence="3" id="KW-0227">DNA damage</keyword>
<dbReference type="GO" id="GO:0070552">
    <property type="term" value="C:BRISC complex"/>
    <property type="evidence" value="ECO:0007669"/>
    <property type="project" value="InterPro"/>
</dbReference>
<evidence type="ECO:0000256" key="6">
    <source>
        <dbReference type="SAM" id="MobiDB-lite"/>
    </source>
</evidence>
<dbReference type="PANTHER" id="PTHR15660">
    <property type="entry name" value="BRISC AND BRCA1-A COMPLEX MEMBER 1"/>
    <property type="match status" value="1"/>
</dbReference>
<dbReference type="PANTHER" id="PTHR15660:SF1">
    <property type="entry name" value="BRISC AND BRCA1-A COMPLEX MEMBER 1"/>
    <property type="match status" value="1"/>
</dbReference>
<dbReference type="GO" id="GO:0006302">
    <property type="term" value="P:double-strand break repair"/>
    <property type="evidence" value="ECO:0007669"/>
    <property type="project" value="TreeGrafter"/>
</dbReference>
<evidence type="ECO:0000256" key="3">
    <source>
        <dbReference type="ARBA" id="ARBA00022763"/>
    </source>
</evidence>
<organism evidence="7 8">
    <name type="scientific">Frankliniella fusca</name>
    <dbReference type="NCBI Taxonomy" id="407009"/>
    <lineage>
        <taxon>Eukaryota</taxon>
        <taxon>Metazoa</taxon>
        <taxon>Ecdysozoa</taxon>
        <taxon>Arthropoda</taxon>
        <taxon>Hexapoda</taxon>
        <taxon>Insecta</taxon>
        <taxon>Pterygota</taxon>
        <taxon>Neoptera</taxon>
        <taxon>Paraneoptera</taxon>
        <taxon>Thysanoptera</taxon>
        <taxon>Terebrantia</taxon>
        <taxon>Thripoidea</taxon>
        <taxon>Thripidae</taxon>
        <taxon>Frankliniella</taxon>
    </lineage>
</organism>
<accession>A0AAE1H4P4</accession>
<reference evidence="7" key="1">
    <citation type="submission" date="2021-07" db="EMBL/GenBank/DDBJ databases">
        <authorList>
            <person name="Catto M.A."/>
            <person name="Jacobson A."/>
            <person name="Kennedy G."/>
            <person name="Labadie P."/>
            <person name="Hunt B.G."/>
            <person name="Srinivasan R."/>
        </authorList>
    </citation>
    <scope>NUCLEOTIDE SEQUENCE</scope>
    <source>
        <strain evidence="7">PL_HMW_Pooled</strain>
        <tissue evidence="7">Head</tissue>
    </source>
</reference>
<dbReference type="Proteomes" id="UP001219518">
    <property type="component" value="Unassembled WGS sequence"/>
</dbReference>
<sequence>DSHSRSNCVLPLRNTPPPAPTPLQPSSLLLSGSGFGLRLESVVCFGSRLLSLSIQVSQNCPPERILVCVDACEDRPVRGFNQHVKQHSTFSTIKNCAEAFILNKAAMNQDHKFSVCVFKGQMNYMSGFHSRVQEHIKQIQAAVANQPSDQPYQLSHLFKYIYDKAIKEEEEGLPLRVVLFFGRSGSCFLGDNVLLSCKNVIIDVLFLHKPVLSAKERKRIEKNLFELKKCLSEKSICSAALSDSPLALKSTMYFLMHPNLRVPSLNDGEIVYTSDSD</sequence>
<evidence type="ECO:0000256" key="1">
    <source>
        <dbReference type="ARBA" id="ARBA00004123"/>
    </source>
</evidence>
<dbReference type="GO" id="GO:0045739">
    <property type="term" value="P:positive regulation of DNA repair"/>
    <property type="evidence" value="ECO:0007669"/>
    <property type="project" value="InterPro"/>
</dbReference>
<proteinExistence type="predicted"/>
<feature type="compositionally biased region" description="Pro residues" evidence="6">
    <location>
        <begin position="14"/>
        <end position="23"/>
    </location>
</feature>
<dbReference type="InterPro" id="IPR026126">
    <property type="entry name" value="BABAM1"/>
</dbReference>
<protein>
    <submittedName>
        <fullName evidence="7">BRISC and BRCA1-A complex member 1</fullName>
    </submittedName>
</protein>
<name>A0AAE1H4P4_9NEOP</name>
<comment type="caution">
    <text evidence="7">The sequence shown here is derived from an EMBL/GenBank/DDBJ whole genome shotgun (WGS) entry which is preliminary data.</text>
</comment>
<keyword evidence="4" id="KW-0234">DNA repair</keyword>
<gene>
    <name evidence="7" type="ORF">KUF71_005519</name>
</gene>
<dbReference type="GO" id="GO:0070531">
    <property type="term" value="C:BRCA1-A complex"/>
    <property type="evidence" value="ECO:0007669"/>
    <property type="project" value="InterPro"/>
</dbReference>
<evidence type="ECO:0000256" key="4">
    <source>
        <dbReference type="ARBA" id="ARBA00023204"/>
    </source>
</evidence>
<dbReference type="GO" id="GO:0007095">
    <property type="term" value="P:mitotic G2 DNA damage checkpoint signaling"/>
    <property type="evidence" value="ECO:0007669"/>
    <property type="project" value="TreeGrafter"/>
</dbReference>
<evidence type="ECO:0000313" key="7">
    <source>
        <dbReference type="EMBL" id="KAK3914831.1"/>
    </source>
</evidence>
<keyword evidence="2" id="KW-0963">Cytoplasm</keyword>
<evidence type="ECO:0000256" key="5">
    <source>
        <dbReference type="ARBA" id="ARBA00023242"/>
    </source>
</evidence>
<dbReference type="AlphaFoldDB" id="A0AAE1H4P4"/>
<keyword evidence="8" id="KW-1185">Reference proteome</keyword>
<evidence type="ECO:0000256" key="2">
    <source>
        <dbReference type="ARBA" id="ARBA00022490"/>
    </source>
</evidence>
<comment type="subcellular location">
    <subcellularLocation>
        <location evidence="1">Nucleus</location>
    </subcellularLocation>
</comment>